<accession>A0A914M251</accession>
<proteinExistence type="predicted"/>
<evidence type="ECO:0000256" key="1">
    <source>
        <dbReference type="SAM" id="MobiDB-lite"/>
    </source>
</evidence>
<feature type="transmembrane region" description="Helical" evidence="2">
    <location>
        <begin position="43"/>
        <end position="60"/>
    </location>
</feature>
<dbReference type="AlphaFoldDB" id="A0A914M251"/>
<organism evidence="3 4">
    <name type="scientific">Meloidogyne incognita</name>
    <name type="common">Southern root-knot nematode worm</name>
    <name type="synonym">Oxyuris incognita</name>
    <dbReference type="NCBI Taxonomy" id="6306"/>
    <lineage>
        <taxon>Eukaryota</taxon>
        <taxon>Metazoa</taxon>
        <taxon>Ecdysozoa</taxon>
        <taxon>Nematoda</taxon>
        <taxon>Chromadorea</taxon>
        <taxon>Rhabditida</taxon>
        <taxon>Tylenchina</taxon>
        <taxon>Tylenchomorpha</taxon>
        <taxon>Tylenchoidea</taxon>
        <taxon>Meloidogynidae</taxon>
        <taxon>Meloidogyninae</taxon>
        <taxon>Meloidogyne</taxon>
        <taxon>Meloidogyne incognita group</taxon>
    </lineage>
</organism>
<feature type="compositionally biased region" description="Polar residues" evidence="1">
    <location>
        <begin position="111"/>
        <end position="127"/>
    </location>
</feature>
<keyword evidence="2" id="KW-0812">Transmembrane</keyword>
<feature type="compositionally biased region" description="Low complexity" evidence="1">
    <location>
        <begin position="86"/>
        <end position="110"/>
    </location>
</feature>
<sequence length="168" mass="18044">MSQEDTTVLMDGPPWLWVESSTTPTTEGPEIICISEHEIRNSLLVGALIALVFVLLWHIIRIYCGYKKQPPPPPEPTVKQRDKKSSGSVKSYGSATTASVTATVSGAPSSKADTSRTSTIKSKSGMSDDSENVHIAINFLRLSSRRRGVIANTSVRSTEDAGSLPAAE</sequence>
<protein>
    <submittedName>
        <fullName evidence="4">Candidate secreted effector</fullName>
    </submittedName>
</protein>
<keyword evidence="2" id="KW-1133">Transmembrane helix</keyword>
<keyword evidence="2" id="KW-0472">Membrane</keyword>
<name>A0A914M251_MELIC</name>
<feature type="region of interest" description="Disordered" evidence="1">
    <location>
        <begin position="69"/>
        <end position="128"/>
    </location>
</feature>
<reference evidence="4" key="1">
    <citation type="submission" date="2022-11" db="UniProtKB">
        <authorList>
            <consortium name="WormBaseParasite"/>
        </authorList>
    </citation>
    <scope>IDENTIFICATION</scope>
</reference>
<evidence type="ECO:0000313" key="3">
    <source>
        <dbReference type="Proteomes" id="UP000887563"/>
    </source>
</evidence>
<evidence type="ECO:0000256" key="2">
    <source>
        <dbReference type="SAM" id="Phobius"/>
    </source>
</evidence>
<dbReference type="WBParaSite" id="Minc3s00912g18797">
    <property type="protein sequence ID" value="Minc3s00912g18797"/>
    <property type="gene ID" value="Minc3s00912g18797"/>
</dbReference>
<dbReference type="Proteomes" id="UP000887563">
    <property type="component" value="Unplaced"/>
</dbReference>
<evidence type="ECO:0000313" key="4">
    <source>
        <dbReference type="WBParaSite" id="Minc3s00912g18797"/>
    </source>
</evidence>
<keyword evidence="3" id="KW-1185">Reference proteome</keyword>